<sequence>MFNLFKKILNVKHDSLEVPQMLKGKDPEPKET</sequence>
<gene>
    <name evidence="1" type="ORF">J2Z32_002854</name>
</gene>
<evidence type="ECO:0000313" key="1">
    <source>
        <dbReference type="EMBL" id="MBP1906205.1"/>
    </source>
</evidence>
<dbReference type="Proteomes" id="UP001519272">
    <property type="component" value="Unassembled WGS sequence"/>
</dbReference>
<comment type="caution">
    <text evidence="1">The sequence shown here is derived from an EMBL/GenBank/DDBJ whole genome shotgun (WGS) entry which is preliminary data.</text>
</comment>
<dbReference type="EMBL" id="JAGGKG010000013">
    <property type="protein sequence ID" value="MBP1906205.1"/>
    <property type="molecule type" value="Genomic_DNA"/>
</dbReference>
<protein>
    <submittedName>
        <fullName evidence="1">Uncharacterized protein</fullName>
    </submittedName>
</protein>
<proteinExistence type="predicted"/>
<organism evidence="1 2">
    <name type="scientific">Paenibacillus turicensis</name>
    <dbReference type="NCBI Taxonomy" id="160487"/>
    <lineage>
        <taxon>Bacteria</taxon>
        <taxon>Bacillati</taxon>
        <taxon>Bacillota</taxon>
        <taxon>Bacilli</taxon>
        <taxon>Bacillales</taxon>
        <taxon>Paenibacillaceae</taxon>
        <taxon>Paenibacillus</taxon>
    </lineage>
</organism>
<accession>A0ABS4FUJ6</accession>
<name>A0ABS4FUJ6_9BACL</name>
<reference evidence="1 2" key="1">
    <citation type="submission" date="2021-03" db="EMBL/GenBank/DDBJ databases">
        <title>Genomic Encyclopedia of Type Strains, Phase IV (KMG-IV): sequencing the most valuable type-strain genomes for metagenomic binning, comparative biology and taxonomic classification.</title>
        <authorList>
            <person name="Goeker M."/>
        </authorList>
    </citation>
    <scope>NUCLEOTIDE SEQUENCE [LARGE SCALE GENOMIC DNA]</scope>
    <source>
        <strain evidence="1 2">DSM 14349</strain>
    </source>
</reference>
<evidence type="ECO:0000313" key="2">
    <source>
        <dbReference type="Proteomes" id="UP001519272"/>
    </source>
</evidence>
<keyword evidence="2" id="KW-1185">Reference proteome</keyword>